<organism evidence="1 2">
    <name type="scientific">Alistipes indistinctus YIT 12060</name>
    <dbReference type="NCBI Taxonomy" id="742725"/>
    <lineage>
        <taxon>Bacteria</taxon>
        <taxon>Pseudomonadati</taxon>
        <taxon>Bacteroidota</taxon>
        <taxon>Bacteroidia</taxon>
        <taxon>Bacteroidales</taxon>
        <taxon>Rikenellaceae</taxon>
        <taxon>Alistipes</taxon>
    </lineage>
</organism>
<proteinExistence type="predicted"/>
<comment type="caution">
    <text evidence="1">The sequence shown here is derived from an EMBL/GenBank/DDBJ whole genome shotgun (WGS) entry which is preliminary data.</text>
</comment>
<evidence type="ECO:0000313" key="2">
    <source>
        <dbReference type="Proteomes" id="UP000006008"/>
    </source>
</evidence>
<protein>
    <recommendedName>
        <fullName evidence="3">Fimbrillin family protein</fullName>
    </recommendedName>
</protein>
<dbReference type="AlphaFoldDB" id="G5H9T2"/>
<keyword evidence="2" id="KW-1185">Reference proteome</keyword>
<dbReference type="HOGENOM" id="CLU_926344_0_0_10"/>
<dbReference type="STRING" id="742725.HMPREF9450_01397"/>
<dbReference type="Gene3D" id="2.60.40.2630">
    <property type="match status" value="1"/>
</dbReference>
<sequence>MALAAAAILAGCSKNEQENVDGFTPKQIKFTNLNDKLTRAANDGNDPYRVYAAWSGGTGWFINDQVSASDVPSGGPYYWPASGSVDFYAWAPADVAATGAYPALSIAYEVPANANKDFTIAAPQLGLTSGTVGLAFSHMLAKITVTAQLHDDLSDAGYQLSTTGLTASLDVQSTGGTIDPTATTPAWASPNSTSATYAGAASYMIMPQSSVGCKVKITAGITITKNGTTIYSGDLQQYTIATGNIPADEFEKGKHYLLKMIIDADSHGGGTDPIFNIIEFESSIAEDWTAVTPDPELPQP</sequence>
<dbReference type="EMBL" id="ADLD01000013">
    <property type="protein sequence ID" value="EHB91348.1"/>
    <property type="molecule type" value="Genomic_DNA"/>
</dbReference>
<dbReference type="Proteomes" id="UP000006008">
    <property type="component" value="Unassembled WGS sequence"/>
</dbReference>
<evidence type="ECO:0000313" key="1">
    <source>
        <dbReference type="EMBL" id="EHB91348.1"/>
    </source>
</evidence>
<dbReference type="InterPro" id="IPR025049">
    <property type="entry name" value="Mfa-like_1"/>
</dbReference>
<dbReference type="CDD" id="cd13120">
    <property type="entry name" value="BF2867_like_N"/>
    <property type="match status" value="1"/>
</dbReference>
<name>G5H9T2_9BACT</name>
<accession>G5H9T2</accession>
<evidence type="ECO:0008006" key="3">
    <source>
        <dbReference type="Google" id="ProtNLM"/>
    </source>
</evidence>
<reference evidence="1 2" key="1">
    <citation type="submission" date="2011-08" db="EMBL/GenBank/DDBJ databases">
        <title>The Genome Sequence of Alistipes indistinctus YIT 12060.</title>
        <authorList>
            <consortium name="The Broad Institute Genome Sequencing Platform"/>
            <person name="Earl A."/>
            <person name="Ward D."/>
            <person name="Feldgarden M."/>
            <person name="Gevers D."/>
            <person name="Morotomi M."/>
            <person name="Young S.K."/>
            <person name="Zeng Q."/>
            <person name="Gargeya S."/>
            <person name="Fitzgerald M."/>
            <person name="Haas B."/>
            <person name="Abouelleil A."/>
            <person name="Alvarado L."/>
            <person name="Arachchi H.M."/>
            <person name="Berlin A."/>
            <person name="Brown A."/>
            <person name="Chapman S.B."/>
            <person name="Chen Z."/>
            <person name="Dunbar C."/>
            <person name="Freedman E."/>
            <person name="Gearin G."/>
            <person name="Gellesch M."/>
            <person name="Goldberg J."/>
            <person name="Griggs A."/>
            <person name="Gujja S."/>
            <person name="Heiman D."/>
            <person name="Howarth C."/>
            <person name="Larson L."/>
            <person name="Lui A."/>
            <person name="MacDonald P.J.P."/>
            <person name="Montmayeur A."/>
            <person name="Murphy C."/>
            <person name="Neiman D."/>
            <person name="Pearson M."/>
            <person name="Priest M."/>
            <person name="Roberts A."/>
            <person name="Saif S."/>
            <person name="Shea T."/>
            <person name="Shenoy N."/>
            <person name="Sisk P."/>
            <person name="Stolte C."/>
            <person name="Sykes S."/>
            <person name="Wortman J."/>
            <person name="Nusbaum C."/>
            <person name="Birren B."/>
        </authorList>
    </citation>
    <scope>NUCLEOTIDE SEQUENCE [LARGE SCALE GENOMIC DNA]</scope>
    <source>
        <strain evidence="1 2">YIT 12060</strain>
    </source>
</reference>
<dbReference type="InterPro" id="IPR042278">
    <property type="entry name" value="Mfa-like_1_N"/>
</dbReference>
<dbReference type="Gene3D" id="2.60.40.2620">
    <property type="entry name" value="Fimbrillin-like"/>
    <property type="match status" value="1"/>
</dbReference>
<dbReference type="PATRIC" id="fig|742725.3.peg.1478"/>
<dbReference type="Pfam" id="PF13149">
    <property type="entry name" value="Mfa_like_1"/>
    <property type="match status" value="1"/>
</dbReference>
<dbReference type="CDD" id="cd13121">
    <property type="entry name" value="BF2867_like_C"/>
    <property type="match status" value="1"/>
</dbReference>
<gene>
    <name evidence="1" type="ORF">HMPREF9450_01397</name>
</gene>